<evidence type="ECO:0000256" key="1">
    <source>
        <dbReference type="SAM" id="MobiDB-lite"/>
    </source>
</evidence>
<keyword evidence="3" id="KW-1185">Reference proteome</keyword>
<dbReference type="EMBL" id="JAWDJR010000022">
    <property type="protein sequence ID" value="KAK9954472.1"/>
    <property type="molecule type" value="Genomic_DNA"/>
</dbReference>
<organism evidence="2 3">
    <name type="scientific">Culter alburnus</name>
    <name type="common">Topmouth culter</name>
    <dbReference type="NCBI Taxonomy" id="194366"/>
    <lineage>
        <taxon>Eukaryota</taxon>
        <taxon>Metazoa</taxon>
        <taxon>Chordata</taxon>
        <taxon>Craniata</taxon>
        <taxon>Vertebrata</taxon>
        <taxon>Euteleostomi</taxon>
        <taxon>Actinopterygii</taxon>
        <taxon>Neopterygii</taxon>
        <taxon>Teleostei</taxon>
        <taxon>Ostariophysi</taxon>
        <taxon>Cypriniformes</taxon>
        <taxon>Xenocyprididae</taxon>
        <taxon>Xenocypridinae</taxon>
        <taxon>Culter</taxon>
    </lineage>
</organism>
<dbReference type="Proteomes" id="UP001479290">
    <property type="component" value="Unassembled WGS sequence"/>
</dbReference>
<evidence type="ECO:0000313" key="3">
    <source>
        <dbReference type="Proteomes" id="UP001479290"/>
    </source>
</evidence>
<feature type="compositionally biased region" description="Gly residues" evidence="1">
    <location>
        <begin position="81"/>
        <end position="90"/>
    </location>
</feature>
<proteinExistence type="predicted"/>
<protein>
    <submittedName>
        <fullName evidence="2">Uncharacterized protein</fullName>
    </submittedName>
</protein>
<reference evidence="2 3" key="1">
    <citation type="submission" date="2024-05" db="EMBL/GenBank/DDBJ databases">
        <title>A high-quality chromosomal-level genome assembly of Topmouth culter (Culter alburnus).</title>
        <authorList>
            <person name="Zhao H."/>
        </authorList>
    </citation>
    <scope>NUCLEOTIDE SEQUENCE [LARGE SCALE GENOMIC DNA]</scope>
    <source>
        <strain evidence="2">CATC2023</strain>
        <tissue evidence="2">Muscle</tissue>
    </source>
</reference>
<feature type="region of interest" description="Disordered" evidence="1">
    <location>
        <begin position="53"/>
        <end position="90"/>
    </location>
</feature>
<evidence type="ECO:0000313" key="2">
    <source>
        <dbReference type="EMBL" id="KAK9954472.1"/>
    </source>
</evidence>
<sequence>MADLILVDLLWEMPSVLLPKSKVGEVEKLEGGMHNLQVSGDVLQVCSSAGFRKERESATERDPIFPSPSVKGSQEVSRTSAGGGNMDWLG</sequence>
<gene>
    <name evidence="2" type="ORF">ABG768_016534</name>
</gene>
<feature type="compositionally biased region" description="Basic and acidic residues" evidence="1">
    <location>
        <begin position="53"/>
        <end position="63"/>
    </location>
</feature>
<comment type="caution">
    <text evidence="2">The sequence shown here is derived from an EMBL/GenBank/DDBJ whole genome shotgun (WGS) entry which is preliminary data.</text>
</comment>
<feature type="compositionally biased region" description="Polar residues" evidence="1">
    <location>
        <begin position="70"/>
        <end position="80"/>
    </location>
</feature>
<name>A0AAW1Z2Y2_CULAL</name>
<dbReference type="AlphaFoldDB" id="A0AAW1Z2Y2"/>
<accession>A0AAW1Z2Y2</accession>